<evidence type="ECO:0000313" key="3">
    <source>
        <dbReference type="WBParaSite" id="SSTP_0000892500.1"/>
    </source>
</evidence>
<evidence type="ECO:0000256" key="1">
    <source>
        <dbReference type="SAM" id="Phobius"/>
    </source>
</evidence>
<keyword evidence="1" id="KW-0812">Transmembrane</keyword>
<accession>A0A0K0EHH0</accession>
<dbReference type="AlphaFoldDB" id="A0A0K0EHH0"/>
<evidence type="ECO:0000256" key="2">
    <source>
        <dbReference type="SAM" id="SignalP"/>
    </source>
</evidence>
<sequence>MYKFFNFLIILFFITLCKYVFCNSPETVTTRLLQVNPNVLIFQDNETLNKILDENEDSITSPIIYIVFAFIISGLSLYGGIYSIRKIDLVPPRINKEYKDFQQNAQNKNGSKLKNSQKGSSSISLPASIALGLKHSNTISKSNKSVIKKSTLKNVSAEIIDPYNIK</sequence>
<keyword evidence="2" id="KW-0732">Signal</keyword>
<keyword evidence="1" id="KW-0472">Membrane</keyword>
<feature type="signal peptide" evidence="2">
    <location>
        <begin position="1"/>
        <end position="22"/>
    </location>
</feature>
<dbReference type="WBParaSite" id="SSTP_0000892500.1">
    <property type="protein sequence ID" value="SSTP_0000892500.1"/>
    <property type="gene ID" value="SSTP_0000892500"/>
</dbReference>
<proteinExistence type="predicted"/>
<reference evidence="3" key="1">
    <citation type="submission" date="2015-08" db="UniProtKB">
        <authorList>
            <consortium name="WormBaseParasite"/>
        </authorList>
    </citation>
    <scope>IDENTIFICATION</scope>
</reference>
<feature type="transmembrane region" description="Helical" evidence="1">
    <location>
        <begin position="63"/>
        <end position="84"/>
    </location>
</feature>
<name>A0A0K0EHH0_STRER</name>
<organism evidence="3">
    <name type="scientific">Strongyloides stercoralis</name>
    <name type="common">Threadworm</name>
    <dbReference type="NCBI Taxonomy" id="6248"/>
    <lineage>
        <taxon>Eukaryota</taxon>
        <taxon>Metazoa</taxon>
        <taxon>Ecdysozoa</taxon>
        <taxon>Nematoda</taxon>
        <taxon>Chromadorea</taxon>
        <taxon>Rhabditida</taxon>
        <taxon>Tylenchina</taxon>
        <taxon>Panagrolaimomorpha</taxon>
        <taxon>Strongyloidoidea</taxon>
        <taxon>Strongyloididae</taxon>
        <taxon>Strongyloides</taxon>
    </lineage>
</organism>
<protein>
    <submittedName>
        <fullName evidence="3">Uncharacterized protein</fullName>
    </submittedName>
</protein>
<keyword evidence="1" id="KW-1133">Transmembrane helix</keyword>
<feature type="chain" id="PRO_5005328069" evidence="2">
    <location>
        <begin position="23"/>
        <end position="166"/>
    </location>
</feature>